<evidence type="ECO:0000256" key="1">
    <source>
        <dbReference type="SAM" id="MobiDB-lite"/>
    </source>
</evidence>
<feature type="transmembrane region" description="Helical" evidence="2">
    <location>
        <begin position="158"/>
        <end position="178"/>
    </location>
</feature>
<dbReference type="EMBL" id="LMXB01000164">
    <property type="protein sequence ID" value="KUO14285.1"/>
    <property type="molecule type" value="Genomic_DNA"/>
</dbReference>
<keyword evidence="2" id="KW-0472">Membrane</keyword>
<dbReference type="Proteomes" id="UP000053260">
    <property type="component" value="Unassembled WGS sequence"/>
</dbReference>
<protein>
    <recommendedName>
        <fullName evidence="5">DUF1440 domain-containing protein</fullName>
    </recommendedName>
</protein>
<proteinExistence type="predicted"/>
<accession>A0A117RX95</accession>
<evidence type="ECO:0000313" key="4">
    <source>
        <dbReference type="Proteomes" id="UP000053260"/>
    </source>
</evidence>
<name>A0A117RX95_9ACTN</name>
<keyword evidence="4" id="KW-1185">Reference proteome</keyword>
<evidence type="ECO:0000256" key="2">
    <source>
        <dbReference type="SAM" id="Phobius"/>
    </source>
</evidence>
<feature type="region of interest" description="Disordered" evidence="1">
    <location>
        <begin position="180"/>
        <end position="209"/>
    </location>
</feature>
<sequence>MALLHERPRTPHLHMPHAIGEPEQRPLDLGGLLARGAIAGLVAGMGFLLANMWYAVSQGMPGIAPLYAMSTVFHASSAPVATPDEAVLGLATHLLLSLGFGMGFAVLLVPLLRSVPALVLGALAYGVALWVLNFQILGRTVFPFFTDPMGPDQLFEGLVHPLIFGLLLVPFFLGRSVASTEHGATPPSTASRPGGTRPEGSHRSGPAEL</sequence>
<feature type="transmembrane region" description="Helical" evidence="2">
    <location>
        <begin position="87"/>
        <end position="111"/>
    </location>
</feature>
<evidence type="ECO:0008006" key="5">
    <source>
        <dbReference type="Google" id="ProtNLM"/>
    </source>
</evidence>
<comment type="caution">
    <text evidence="3">The sequence shown here is derived from an EMBL/GenBank/DDBJ whole genome shotgun (WGS) entry which is preliminary data.</text>
</comment>
<feature type="transmembrane region" description="Helical" evidence="2">
    <location>
        <begin position="118"/>
        <end position="138"/>
    </location>
</feature>
<dbReference type="RefSeq" id="WP_159054839.1">
    <property type="nucleotide sequence ID" value="NZ_KQ949154.1"/>
</dbReference>
<organism evidence="3 4">
    <name type="scientific">Streptomyces dysideae</name>
    <dbReference type="NCBI Taxonomy" id="909626"/>
    <lineage>
        <taxon>Bacteria</taxon>
        <taxon>Bacillati</taxon>
        <taxon>Actinomycetota</taxon>
        <taxon>Actinomycetes</taxon>
        <taxon>Kitasatosporales</taxon>
        <taxon>Streptomycetaceae</taxon>
        <taxon>Streptomyces</taxon>
    </lineage>
</organism>
<reference evidence="3 4" key="1">
    <citation type="submission" date="2015-10" db="EMBL/GenBank/DDBJ databases">
        <title>Draft genome sequence of Streptomyces sp. RV15, isolated from a marine sponge.</title>
        <authorList>
            <person name="Ruckert C."/>
            <person name="Abdelmohsen U.R."/>
            <person name="Winkler A."/>
            <person name="Hentschel U."/>
            <person name="Kalinowski J."/>
            <person name="Kampfer P."/>
            <person name="Glaeser S."/>
        </authorList>
    </citation>
    <scope>NUCLEOTIDE SEQUENCE [LARGE SCALE GENOMIC DNA]</scope>
    <source>
        <strain evidence="3 4">RV15</strain>
    </source>
</reference>
<feature type="region of interest" description="Disordered" evidence="1">
    <location>
        <begin position="1"/>
        <end position="20"/>
    </location>
</feature>
<dbReference type="OrthoDB" id="5194753at2"/>
<dbReference type="AlphaFoldDB" id="A0A117RX95"/>
<keyword evidence="2" id="KW-1133">Transmembrane helix</keyword>
<keyword evidence="2" id="KW-0812">Transmembrane</keyword>
<gene>
    <name evidence="3" type="ORF">AQJ91_47750</name>
</gene>
<evidence type="ECO:0000313" key="3">
    <source>
        <dbReference type="EMBL" id="KUO14285.1"/>
    </source>
</evidence>
<feature type="transmembrane region" description="Helical" evidence="2">
    <location>
        <begin position="32"/>
        <end position="56"/>
    </location>
</feature>